<keyword evidence="7" id="KW-1185">Reference proteome</keyword>
<dbReference type="InterPro" id="IPR050492">
    <property type="entry name" value="Bact_metal-bind_prot9"/>
</dbReference>
<dbReference type="SUPFAM" id="SSF53807">
    <property type="entry name" value="Helical backbone' metal receptor"/>
    <property type="match status" value="1"/>
</dbReference>
<keyword evidence="2 5" id="KW-0813">Transport</keyword>
<keyword evidence="3" id="KW-0479">Metal-binding</keyword>
<dbReference type="Pfam" id="PF01297">
    <property type="entry name" value="ZnuA"/>
    <property type="match status" value="1"/>
</dbReference>
<dbReference type="AlphaFoldDB" id="A0A6B8RIW9"/>
<dbReference type="KEGG" id="ppsc:EHS13_16675"/>
<sequence>MKTPTLFHPLLSKATLLLTSIALISLLSGCGKDKDEFPGKIKIVAAENFYGEVAQAVGGDLVHVVSLLTSPDMDPHDFEPTPQASKDVDAAQIVIYNGIGYDEWMAKIIKASGGTDSKTVIAIGSDIMGKKEGDNEHLWYNPETFPKYAKVLAENLSKLDPLNADTYAKQADAYIATLAPATELAKELKQATAIPIAVSEPVFDYMAEALNLTVTDKKFELAAEEGADPAPADVAKLQDDIKAKKIKMFVYNTQSSSTTIQNMVALSKENGIPIIEVTETLPKDKNYIQWMTDILNQIKAALK</sequence>
<accession>A0A6B8RIW9</accession>
<dbReference type="RefSeq" id="WP_155701438.1">
    <property type="nucleotide sequence ID" value="NZ_CP034235.1"/>
</dbReference>
<evidence type="ECO:0000313" key="6">
    <source>
        <dbReference type="EMBL" id="QGQ96401.1"/>
    </source>
</evidence>
<evidence type="ECO:0000256" key="5">
    <source>
        <dbReference type="RuleBase" id="RU003512"/>
    </source>
</evidence>
<comment type="similarity">
    <text evidence="5">Belongs to the bacterial solute-binding protein 9 family.</text>
</comment>
<evidence type="ECO:0000256" key="2">
    <source>
        <dbReference type="ARBA" id="ARBA00022448"/>
    </source>
</evidence>
<protein>
    <submittedName>
        <fullName evidence="6">Metal ABC transporter substrate-binding protein</fullName>
    </submittedName>
</protein>
<keyword evidence="4" id="KW-0732">Signal</keyword>
<dbReference type="PANTHER" id="PTHR42953:SF1">
    <property type="entry name" value="METAL-BINDING PROTEIN HI_0362-RELATED"/>
    <property type="match status" value="1"/>
</dbReference>
<name>A0A6B8RIW9_9BACL</name>
<evidence type="ECO:0000256" key="4">
    <source>
        <dbReference type="ARBA" id="ARBA00022729"/>
    </source>
</evidence>
<dbReference type="GO" id="GO:0030001">
    <property type="term" value="P:metal ion transport"/>
    <property type="evidence" value="ECO:0007669"/>
    <property type="project" value="InterPro"/>
</dbReference>
<comment type="subcellular location">
    <subcellularLocation>
        <location evidence="1">Cell envelope</location>
    </subcellularLocation>
</comment>
<dbReference type="PRINTS" id="PR00690">
    <property type="entry name" value="ADHESNFAMILY"/>
</dbReference>
<dbReference type="EMBL" id="CP034235">
    <property type="protein sequence ID" value="QGQ96401.1"/>
    <property type="molecule type" value="Genomic_DNA"/>
</dbReference>
<dbReference type="InterPro" id="IPR006128">
    <property type="entry name" value="Lipoprotein_PsaA-like"/>
</dbReference>
<dbReference type="OrthoDB" id="9810636at2"/>
<dbReference type="GO" id="GO:0007155">
    <property type="term" value="P:cell adhesion"/>
    <property type="evidence" value="ECO:0007669"/>
    <property type="project" value="InterPro"/>
</dbReference>
<gene>
    <name evidence="6" type="ORF">EHS13_16675</name>
</gene>
<evidence type="ECO:0000256" key="1">
    <source>
        <dbReference type="ARBA" id="ARBA00004196"/>
    </source>
</evidence>
<dbReference type="InterPro" id="IPR006127">
    <property type="entry name" value="ZnuA-like"/>
</dbReference>
<reference evidence="7" key="1">
    <citation type="submission" date="2018-11" db="EMBL/GenBank/DDBJ databases">
        <title>Complete genome sequence of Paenibacillus sp. ML311-T8.</title>
        <authorList>
            <person name="Nam Y.-D."/>
            <person name="Kang J."/>
            <person name="Chung W.-H."/>
            <person name="Park Y.S."/>
        </authorList>
    </citation>
    <scope>NUCLEOTIDE SEQUENCE [LARGE SCALE GENOMIC DNA]</scope>
    <source>
        <strain evidence="7">ML311-T8</strain>
    </source>
</reference>
<evidence type="ECO:0000256" key="3">
    <source>
        <dbReference type="ARBA" id="ARBA00022723"/>
    </source>
</evidence>
<dbReference type="GO" id="GO:0046872">
    <property type="term" value="F:metal ion binding"/>
    <property type="evidence" value="ECO:0007669"/>
    <property type="project" value="UniProtKB-KW"/>
</dbReference>
<evidence type="ECO:0000313" key="7">
    <source>
        <dbReference type="Proteomes" id="UP000426246"/>
    </source>
</evidence>
<dbReference type="PROSITE" id="PS51257">
    <property type="entry name" value="PROKAR_LIPOPROTEIN"/>
    <property type="match status" value="1"/>
</dbReference>
<dbReference type="Gene3D" id="3.40.50.1980">
    <property type="entry name" value="Nitrogenase molybdenum iron protein domain"/>
    <property type="match status" value="2"/>
</dbReference>
<proteinExistence type="inferred from homology"/>
<dbReference type="PANTHER" id="PTHR42953">
    <property type="entry name" value="HIGH-AFFINITY ZINC UPTAKE SYSTEM PROTEIN ZNUA-RELATED"/>
    <property type="match status" value="1"/>
</dbReference>
<dbReference type="Proteomes" id="UP000426246">
    <property type="component" value="Chromosome"/>
</dbReference>
<organism evidence="6 7">
    <name type="scientific">Paenibacillus psychroresistens</name>
    <dbReference type="NCBI Taxonomy" id="1778678"/>
    <lineage>
        <taxon>Bacteria</taxon>
        <taxon>Bacillati</taxon>
        <taxon>Bacillota</taxon>
        <taxon>Bacilli</taxon>
        <taxon>Bacillales</taxon>
        <taxon>Paenibacillaceae</taxon>
        <taxon>Paenibacillus</taxon>
    </lineage>
</organism>
<dbReference type="GO" id="GO:0030313">
    <property type="term" value="C:cell envelope"/>
    <property type="evidence" value="ECO:0007669"/>
    <property type="project" value="UniProtKB-SubCell"/>
</dbReference>